<evidence type="ECO:0000256" key="2">
    <source>
        <dbReference type="ARBA" id="ARBA00009773"/>
    </source>
</evidence>
<evidence type="ECO:0000313" key="8">
    <source>
        <dbReference type="Proteomes" id="UP000559809"/>
    </source>
</evidence>
<evidence type="ECO:0000256" key="5">
    <source>
        <dbReference type="ARBA" id="ARBA00023136"/>
    </source>
</evidence>
<comment type="similarity">
    <text evidence="2">Belongs to the autoinducer-2 exporter (AI-2E) (TC 2.A.86) family.</text>
</comment>
<evidence type="ECO:0000256" key="1">
    <source>
        <dbReference type="ARBA" id="ARBA00004141"/>
    </source>
</evidence>
<accession>A0A853G9T2</accession>
<feature type="transmembrane region" description="Helical" evidence="6">
    <location>
        <begin position="274"/>
        <end position="291"/>
    </location>
</feature>
<feature type="transmembrane region" description="Helical" evidence="6">
    <location>
        <begin position="14"/>
        <end position="47"/>
    </location>
</feature>
<feature type="transmembrane region" description="Helical" evidence="6">
    <location>
        <begin position="59"/>
        <end position="85"/>
    </location>
</feature>
<name>A0A853G9T2_9BURK</name>
<protein>
    <submittedName>
        <fullName evidence="7">AI-2E family transporter</fullName>
    </submittedName>
</protein>
<evidence type="ECO:0000313" key="7">
    <source>
        <dbReference type="EMBL" id="NYT51361.1"/>
    </source>
</evidence>
<dbReference type="RefSeq" id="WP_180158037.1">
    <property type="nucleotide sequence ID" value="NZ_JACCEM010000011.1"/>
</dbReference>
<comment type="caution">
    <text evidence="7">The sequence shown here is derived from an EMBL/GenBank/DDBJ whole genome shotgun (WGS) entry which is preliminary data.</text>
</comment>
<proteinExistence type="inferred from homology"/>
<dbReference type="GO" id="GO:0016020">
    <property type="term" value="C:membrane"/>
    <property type="evidence" value="ECO:0007669"/>
    <property type="project" value="UniProtKB-SubCell"/>
</dbReference>
<keyword evidence="4 6" id="KW-1133">Transmembrane helix</keyword>
<organism evidence="7 8">
    <name type="scientific">Parapusillimonas granuli</name>
    <dbReference type="NCBI Taxonomy" id="380911"/>
    <lineage>
        <taxon>Bacteria</taxon>
        <taxon>Pseudomonadati</taxon>
        <taxon>Pseudomonadota</taxon>
        <taxon>Betaproteobacteria</taxon>
        <taxon>Burkholderiales</taxon>
        <taxon>Alcaligenaceae</taxon>
        <taxon>Parapusillimonas</taxon>
    </lineage>
</organism>
<comment type="subcellular location">
    <subcellularLocation>
        <location evidence="1">Membrane</location>
        <topology evidence="1">Multi-pass membrane protein</topology>
    </subcellularLocation>
</comment>
<dbReference type="Proteomes" id="UP000559809">
    <property type="component" value="Unassembled WGS sequence"/>
</dbReference>
<evidence type="ECO:0000256" key="6">
    <source>
        <dbReference type="SAM" id="Phobius"/>
    </source>
</evidence>
<keyword evidence="3 6" id="KW-0812">Transmembrane</keyword>
<reference evidence="7 8" key="1">
    <citation type="submission" date="2020-07" db="EMBL/GenBank/DDBJ databases">
        <title>Taxonomic revisions and descriptions of new bacterial species based on genomic comparisons in the high-G+C-content subgroup of the family Alcaligenaceae.</title>
        <authorList>
            <person name="Szabo A."/>
            <person name="Felfoldi T."/>
        </authorList>
    </citation>
    <scope>NUCLEOTIDE SEQUENCE [LARGE SCALE GENOMIC DNA]</scope>
    <source>
        <strain evidence="7 8">LMG 24012</strain>
    </source>
</reference>
<dbReference type="AlphaFoldDB" id="A0A853G9T2"/>
<dbReference type="InterPro" id="IPR002549">
    <property type="entry name" value="AI-2E-like"/>
</dbReference>
<keyword evidence="8" id="KW-1185">Reference proteome</keyword>
<feature type="transmembrane region" description="Helical" evidence="6">
    <location>
        <begin position="208"/>
        <end position="235"/>
    </location>
</feature>
<dbReference type="Pfam" id="PF01594">
    <property type="entry name" value="AI-2E_transport"/>
    <property type="match status" value="1"/>
</dbReference>
<feature type="transmembrane region" description="Helical" evidence="6">
    <location>
        <begin position="311"/>
        <end position="341"/>
    </location>
</feature>
<feature type="transmembrane region" description="Helical" evidence="6">
    <location>
        <begin position="159"/>
        <end position="177"/>
    </location>
</feature>
<evidence type="ECO:0000256" key="3">
    <source>
        <dbReference type="ARBA" id="ARBA00022692"/>
    </source>
</evidence>
<dbReference type="PANTHER" id="PTHR21716">
    <property type="entry name" value="TRANSMEMBRANE PROTEIN"/>
    <property type="match status" value="1"/>
</dbReference>
<dbReference type="PANTHER" id="PTHR21716:SF61">
    <property type="entry name" value="BLR8064 PROTEIN"/>
    <property type="match status" value="1"/>
</dbReference>
<keyword evidence="5 6" id="KW-0472">Membrane</keyword>
<sequence>MQPVLPAYLLARWLLVLVVLVGLYFLSGFLVPVLAALIICLASWPLYQRLLRRCGGRSAVAASIALVMVILVLIVPLSMALTYAIKEANSFIAWALAANRNGMPTPAWIVALPVVGPHLAEYWVQYLGEPHALGALVELVSGEHLGNIYRMLLSATGDIFQLLLTVIFMLITLFFIYKDGLRIVGQLDIIGERILPGRWQRFSRVVPATINSTVTGMGLIALGEGLVLGVAYWIAGVPSPVLLGVITGFMALIPGGAPVSFTLVSLYLVGSGNAMAGLGLFLWGTIELFIVDKTLRPHLVGGPVKLPFLPTFFGLVGGVKTMGIVGLFIGPVLMALLVAIWREWLHVEELRAHDEMIAAKEEAATPLRAPESVRHGIRHHGGA</sequence>
<gene>
    <name evidence="7" type="ORF">H0A72_18780</name>
</gene>
<dbReference type="EMBL" id="JACCEM010000011">
    <property type="protein sequence ID" value="NYT51361.1"/>
    <property type="molecule type" value="Genomic_DNA"/>
</dbReference>
<evidence type="ECO:0000256" key="4">
    <source>
        <dbReference type="ARBA" id="ARBA00022989"/>
    </source>
</evidence>
<feature type="transmembrane region" description="Helical" evidence="6">
    <location>
        <begin position="241"/>
        <end position="267"/>
    </location>
</feature>